<dbReference type="Proteomes" id="UP000000673">
    <property type="component" value="Unassembled WGS sequence"/>
</dbReference>
<comment type="subcellular location">
    <subcellularLocation>
        <location evidence="1">Endoplasmic reticulum</location>
    </subcellularLocation>
</comment>
<sequence>MVDKLVNSEANARRIQMVENCFGTSGQPLFLPGRVLVGEGVLTKMCRKRPKARQFFLFNDILVYGNIVIGKKKYNKQHLIPLEEVQLQALEDNGQYRNGWLIRTATKSFAVYAATQTEKQEWMAHINKCIEDLLRKSGKKPVETHAAVWVPDSEATICMHCKRTQFTMLNRRHHCRNCGAVVCGPCSSKKFLLPGQSSKPLRVCLDCYDNLTAMKRDGSKPLVSNNSKTGNSPESSGEDDSGDEDDHVKDNNAHDESSGNQFTSSQSTLKSTDICDTIPVYRISIGNSSGKRERVRRMFEHAYEGYLRHGVPYDELRPLSCDGIDTWGSYSLTLIDALDTLAVMGNYTEFGRVVTLLSEQSFDADINVSVFETNIRIVGGLLSAHLLSHQASVESLEPGWPCSGPMLRMAEDVAKRLLPAFDTSTGMPYGTVNLRHGVPYGETSVTCTAGIGTFVLEFGTLSRLTGNPIYENVATKALKALYEHRSPLGLYGNHIDVQTGRWIAQDAGIGAGVDSYYEYLVKGSILLEKPALMATFLEGKAAVDRYLKRDDWYVWVSMTKGQLTLPVFQSLEAYWPGLLSLFGSTTEALRILYSYQTVWRQYGFLPEFYNIPTGEAGTNRENYPLRPELIESVMYLYRATNDPFLLELGESILESIEHSAKTACGYATIRNVHNHQQDDRMESFFLAETTKYLYLLFDTNNFIHNDGRTSNIVKTDELHGECVLGSGGYIFNTEAHPIDPMALRCCEAKHTNIFSNNVQRRGQIFRSRRITRAEESRKMRVSTDLSMDEAISTMDTIDGFSHNQRREIPSQAAEDDDRAAEGSVFESKDEPIAQTAGPTVIVTVGKETLAGSSQPSNGSEGGEPLTGTAAELSEENNQFSEQSVTDAEGEKVEPQRLATPLLYPKPGDGVVPGIVNSDPSNNEPVATFLQFVQGIFQKPQLEYGWSTIDEERIHSMKNIKRTGSTNKINSSTLPLLLPNNSVNHLLTCRAQHYTERLTLLGEFF</sequence>
<keyword evidence="5" id="KW-0256">Endoplasmic reticulum</keyword>
<dbReference type="GO" id="GO:0031410">
    <property type="term" value="C:cytoplasmic vesicle"/>
    <property type="evidence" value="ECO:0007669"/>
    <property type="project" value="UniProtKB-ARBA"/>
</dbReference>
<evidence type="ECO:0000313" key="18">
    <source>
        <dbReference type="Proteomes" id="UP000000673"/>
    </source>
</evidence>
<comment type="cofactor">
    <cofactor evidence="10">
        <name>Ca(2+)</name>
        <dbReference type="ChEBI" id="CHEBI:29108"/>
    </cofactor>
</comment>
<feature type="domain" description="FYVE-type" evidence="15">
    <location>
        <begin position="152"/>
        <end position="212"/>
    </location>
</feature>
<dbReference type="eggNOG" id="KOG1729">
    <property type="taxonomic scope" value="Eukaryota"/>
</dbReference>
<dbReference type="Pfam" id="PF01532">
    <property type="entry name" value="Glyco_hydro_47"/>
    <property type="match status" value="1"/>
</dbReference>
<evidence type="ECO:0000256" key="9">
    <source>
        <dbReference type="PIRSR" id="PIRSR601382-1"/>
    </source>
</evidence>
<dbReference type="eggNOG" id="KOG2429">
    <property type="taxonomic scope" value="Eukaryota"/>
</dbReference>
<dbReference type="InterPro" id="IPR011993">
    <property type="entry name" value="PH-like_dom_sf"/>
</dbReference>
<feature type="compositionally biased region" description="Polar residues" evidence="13">
    <location>
        <begin position="875"/>
        <end position="885"/>
    </location>
</feature>
<keyword evidence="6" id="KW-0862">Zinc</keyword>
<dbReference type="PANTHER" id="PTHR45679">
    <property type="entry name" value="ER DEGRADATION-ENHANCING ALPHA-MANNOSIDASE-LIKE PROTEIN 2"/>
    <property type="match status" value="1"/>
</dbReference>
<feature type="region of interest" description="Disordered" evidence="13">
    <location>
        <begin position="874"/>
        <end position="904"/>
    </location>
</feature>
<dbReference type="PROSITE" id="PS50003">
    <property type="entry name" value="PH_DOMAIN"/>
    <property type="match status" value="1"/>
</dbReference>
<dbReference type="SUPFAM" id="SSF48225">
    <property type="entry name" value="Seven-hairpin glycosidases"/>
    <property type="match status" value="1"/>
</dbReference>
<dbReference type="Pfam" id="PF00169">
    <property type="entry name" value="PH"/>
    <property type="match status" value="1"/>
</dbReference>
<feature type="region of interest" description="Disordered" evidence="13">
    <location>
        <begin position="218"/>
        <end position="268"/>
    </location>
</feature>
<dbReference type="GO" id="GO:1904380">
    <property type="term" value="P:endoplasmic reticulum mannose trimming"/>
    <property type="evidence" value="ECO:0007669"/>
    <property type="project" value="InterPro"/>
</dbReference>
<keyword evidence="12" id="KW-0378">Hydrolase</keyword>
<dbReference type="SUPFAM" id="SSF50729">
    <property type="entry name" value="PH domain-like"/>
    <property type="match status" value="1"/>
</dbReference>
<dbReference type="InterPro" id="IPR011011">
    <property type="entry name" value="Znf_FYVE_PHD"/>
</dbReference>
<evidence type="ECO:0000256" key="3">
    <source>
        <dbReference type="ARBA" id="ARBA00022723"/>
    </source>
</evidence>
<keyword evidence="10" id="KW-0106">Calcium</keyword>
<dbReference type="GO" id="GO:1904154">
    <property type="term" value="P:positive regulation of retrograde protein transport, ER to cytosol"/>
    <property type="evidence" value="ECO:0007669"/>
    <property type="project" value="UniProtKB-ARBA"/>
</dbReference>
<dbReference type="EC" id="3.2.1.-" evidence="12"/>
<evidence type="ECO:0000256" key="2">
    <source>
        <dbReference type="ARBA" id="ARBA00007658"/>
    </source>
</evidence>
<evidence type="ECO:0000256" key="8">
    <source>
        <dbReference type="ARBA" id="ARBA00054385"/>
    </source>
</evidence>
<dbReference type="PROSITE" id="PS50178">
    <property type="entry name" value="ZF_FYVE"/>
    <property type="match status" value="1"/>
</dbReference>
<organism evidence="16">
    <name type="scientific">Anopheles darlingi</name>
    <name type="common">Mosquito</name>
    <dbReference type="NCBI Taxonomy" id="43151"/>
    <lineage>
        <taxon>Eukaryota</taxon>
        <taxon>Metazoa</taxon>
        <taxon>Ecdysozoa</taxon>
        <taxon>Arthropoda</taxon>
        <taxon>Hexapoda</taxon>
        <taxon>Insecta</taxon>
        <taxon>Pterygota</taxon>
        <taxon>Neoptera</taxon>
        <taxon>Endopterygota</taxon>
        <taxon>Diptera</taxon>
        <taxon>Nematocera</taxon>
        <taxon>Culicoidea</taxon>
        <taxon>Culicidae</taxon>
        <taxon>Anophelinae</taxon>
        <taxon>Anopheles</taxon>
    </lineage>
</organism>
<dbReference type="FunFam" id="2.30.29.30:FF:000167">
    <property type="entry name" value="Pleckstrin homology domain-containing family F member 2"/>
    <property type="match status" value="1"/>
</dbReference>
<dbReference type="InterPro" id="IPR001382">
    <property type="entry name" value="Glyco_hydro_47"/>
</dbReference>
<dbReference type="InterPro" id="IPR037871">
    <property type="entry name" value="PH_Phafin"/>
</dbReference>
<evidence type="ECO:0000313" key="16">
    <source>
        <dbReference type="EMBL" id="ETN68016.1"/>
    </source>
</evidence>
<feature type="region of interest" description="Disordered" evidence="13">
    <location>
        <begin position="796"/>
        <end position="838"/>
    </location>
</feature>
<feature type="active site" evidence="9">
    <location>
        <position position="628"/>
    </location>
</feature>
<evidence type="ECO:0000256" key="5">
    <source>
        <dbReference type="ARBA" id="ARBA00022824"/>
    </source>
</evidence>
<dbReference type="PANTHER" id="PTHR45679:SF6">
    <property type="entry name" value="ER DEGRADATION-ENHANCING ALPHA-MANNOSIDASE-LIKE PROTEIN 2"/>
    <property type="match status" value="1"/>
</dbReference>
<feature type="compositionally biased region" description="Polar residues" evidence="13">
    <location>
        <begin position="258"/>
        <end position="268"/>
    </location>
</feature>
<dbReference type="Gene3D" id="2.30.29.30">
    <property type="entry name" value="Pleckstrin-homology domain (PH domain)/Phosphotyrosine-binding domain (PTB)"/>
    <property type="match status" value="1"/>
</dbReference>
<name>W5JV44_ANODA</name>
<dbReference type="VEuPathDB" id="VectorBase:ADAR2_003371"/>
<comment type="function">
    <text evidence="8">Involved in the endoplasmic reticulum-associated degradation (ERAD) pathway that targets misfolded glycoproteins for degradation in an N-glycan-dependent manner. May initiate ERAD by promoting the first mannose trimming step of ERAD substrates, from Man9GlcNAc2 to Man8GlcNAc2. Seems to recognize and bind to exposed hydrophobic regions in target proteins.</text>
</comment>
<reference evidence="16" key="2">
    <citation type="submission" date="2010-05" db="EMBL/GenBank/DDBJ databases">
        <authorList>
            <person name="Almeida L.G."/>
            <person name="Nicolas M.F."/>
            <person name="Souza R.C."/>
            <person name="Vasconcelos A.T.R."/>
        </authorList>
    </citation>
    <scope>NUCLEOTIDE SEQUENCE</scope>
</reference>
<accession>W5JV44</accession>
<dbReference type="FunFam" id="1.50.10.10:FF:000015">
    <property type="entry name" value="alpha-1,2-Mannosidase"/>
    <property type="match status" value="1"/>
</dbReference>
<evidence type="ECO:0000259" key="14">
    <source>
        <dbReference type="PROSITE" id="PS50003"/>
    </source>
</evidence>
<dbReference type="Gene3D" id="1.50.10.10">
    <property type="match status" value="1"/>
</dbReference>
<evidence type="ECO:0000256" key="10">
    <source>
        <dbReference type="PIRSR" id="PIRSR601382-2"/>
    </source>
</evidence>
<dbReference type="PRINTS" id="PR00747">
    <property type="entry name" value="GLYHDRLASE47"/>
</dbReference>
<dbReference type="CDD" id="cd01218">
    <property type="entry name" value="PH_Phafin2-like"/>
    <property type="match status" value="1"/>
</dbReference>
<feature type="compositionally biased region" description="Polar residues" evidence="13">
    <location>
        <begin position="222"/>
        <end position="233"/>
    </location>
</feature>
<dbReference type="SMART" id="SM00233">
    <property type="entry name" value="PH"/>
    <property type="match status" value="1"/>
</dbReference>
<evidence type="ECO:0000259" key="15">
    <source>
        <dbReference type="PROSITE" id="PS50178"/>
    </source>
</evidence>
<feature type="active site" evidence="9">
    <location>
        <position position="514"/>
    </location>
</feature>
<dbReference type="SMART" id="SM00064">
    <property type="entry name" value="FYVE"/>
    <property type="match status" value="1"/>
</dbReference>
<feature type="binding site" evidence="10">
    <location>
        <position position="733"/>
    </location>
    <ligand>
        <name>Ca(2+)</name>
        <dbReference type="ChEBI" id="CHEBI:29108"/>
    </ligand>
</feature>
<dbReference type="GO" id="GO:0016020">
    <property type="term" value="C:membrane"/>
    <property type="evidence" value="ECO:0007669"/>
    <property type="project" value="InterPro"/>
</dbReference>
<evidence type="ECO:0000256" key="7">
    <source>
        <dbReference type="ARBA" id="ARBA00023180"/>
    </source>
</evidence>
<dbReference type="InterPro" id="IPR017455">
    <property type="entry name" value="Znf_FYVE-rel"/>
</dbReference>
<feature type="compositionally biased region" description="Acidic residues" evidence="13">
    <location>
        <begin position="236"/>
        <end position="245"/>
    </location>
</feature>
<dbReference type="GO" id="GO:0044322">
    <property type="term" value="C:endoplasmic reticulum quality control compartment"/>
    <property type="evidence" value="ECO:0007669"/>
    <property type="project" value="GOC"/>
</dbReference>
<evidence type="ECO:0000256" key="4">
    <source>
        <dbReference type="ARBA" id="ARBA00022771"/>
    </source>
</evidence>
<reference evidence="16 18" key="1">
    <citation type="journal article" date="2010" name="BMC Genomics">
        <title>Combination of measures distinguishes pre-miRNAs from other stem-loops in the genome of the newly sequenced Anopheles darlingi.</title>
        <authorList>
            <person name="Mendes N.D."/>
            <person name="Freitas A.T."/>
            <person name="Vasconcelos A.T."/>
            <person name="Sagot M.F."/>
        </authorList>
    </citation>
    <scope>NUCLEOTIDE SEQUENCE</scope>
</reference>
<protein>
    <recommendedName>
        <fullName evidence="12">alpha-1,2-Mannosidase</fullName>
        <ecNumber evidence="12">3.2.1.-</ecNumber>
    </recommendedName>
</protein>
<feature type="compositionally biased region" description="Basic and acidic residues" evidence="13">
    <location>
        <begin position="246"/>
        <end position="257"/>
    </location>
</feature>
<evidence type="ECO:0000256" key="12">
    <source>
        <dbReference type="RuleBase" id="RU361193"/>
    </source>
</evidence>
<dbReference type="HOGENOM" id="CLU_003818_5_4_1"/>
<dbReference type="InterPro" id="IPR001849">
    <property type="entry name" value="PH_domain"/>
</dbReference>
<reference evidence="16" key="3">
    <citation type="journal article" date="2013" name="Nucleic Acids Res.">
        <title>The genome of Anopheles darlingi, the main neotropical malaria vector.</title>
        <authorList>
            <person name="Marinotti O."/>
            <person name="Cerqueira G.C."/>
            <person name="de Almeida L.G."/>
            <person name="Ferro M.I."/>
            <person name="Loreto E.L."/>
            <person name="Zaha A."/>
            <person name="Teixeira S.M."/>
            <person name="Wespiser A.R."/>
            <person name="Almeida E Silva A."/>
            <person name="Schlindwein A.D."/>
            <person name="Pacheco A.C."/>
            <person name="Silva A.L."/>
            <person name="Graveley B.R."/>
            <person name="Walenz B.P."/>
            <person name="Lima Bde A."/>
            <person name="Ribeiro C.A."/>
            <person name="Nunes-Silva C.G."/>
            <person name="de Carvalho C.R."/>
            <person name="Soares C.M."/>
            <person name="de Menezes C.B."/>
            <person name="Matiolli C."/>
            <person name="Caffrey D."/>
            <person name="Araujo D.A."/>
            <person name="de Oliveira D.M."/>
            <person name="Golenbock D."/>
            <person name="Grisard E.C."/>
            <person name="Fantinatti-Garboggini F."/>
            <person name="de Carvalho F.M."/>
            <person name="Barcellos F.G."/>
            <person name="Prosdocimi F."/>
            <person name="May G."/>
            <person name="Azevedo Junior G.M."/>
            <person name="Guimaraes G.M."/>
            <person name="Goldman G.H."/>
            <person name="Padilha I.Q."/>
            <person name="Batista Jda S."/>
            <person name="Ferro J.A."/>
            <person name="Ribeiro J.M."/>
            <person name="Fietto J.L."/>
            <person name="Dabbas K.M."/>
            <person name="Cerdeira L."/>
            <person name="Agnez-Lima L.F."/>
            <person name="Brocchi M."/>
            <person name="de Carvalho M.O."/>
            <person name="Teixeira Mde M."/>
            <person name="Diniz Maia Mde M."/>
            <person name="Goldman M.H."/>
            <person name="Cruz Schneider M.P."/>
            <person name="Felipe M.S."/>
            <person name="Hungria M."/>
            <person name="Nicolas M.F."/>
            <person name="Pereira M."/>
            <person name="Montes M.A."/>
            <person name="Cantao M.E."/>
            <person name="Vincentz M."/>
            <person name="Rafael M.S."/>
            <person name="Silverman N."/>
            <person name="Stoco P.H."/>
            <person name="Souza R.C."/>
            <person name="Vicentini R."/>
            <person name="Gazzinelli R.T."/>
            <person name="Neves Rde O."/>
            <person name="Silva R."/>
            <person name="Astolfi-Filho S."/>
            <person name="Maciel T.E."/>
            <person name="Urmenyi T.P."/>
            <person name="Tadei W.P."/>
            <person name="Camargo E.P."/>
            <person name="de Vasconcelos A.T."/>
        </authorList>
    </citation>
    <scope>NUCLEOTIDE SEQUENCE</scope>
</reference>
<dbReference type="GO" id="GO:0004571">
    <property type="term" value="F:mannosyl-oligosaccharide 1,2-alpha-mannosidase activity"/>
    <property type="evidence" value="ECO:0007669"/>
    <property type="project" value="InterPro"/>
</dbReference>
<keyword evidence="18" id="KW-1185">Reference proteome</keyword>
<evidence type="ECO:0000313" key="17">
    <source>
        <dbReference type="EnsemblMetazoa" id="ADAC000149-PA"/>
    </source>
</evidence>
<comment type="similarity">
    <text evidence="2 12">Belongs to the glycosyl hydrolase 47 family.</text>
</comment>
<keyword evidence="12" id="KW-0326">Glycosidase</keyword>
<gene>
    <name evidence="16" type="ORF">AND_000149</name>
</gene>
<dbReference type="GO" id="GO:0008270">
    <property type="term" value="F:zinc ion binding"/>
    <property type="evidence" value="ECO:0007669"/>
    <property type="project" value="UniProtKB-KW"/>
</dbReference>
<evidence type="ECO:0000256" key="11">
    <source>
        <dbReference type="PROSITE-ProRule" id="PRU00091"/>
    </source>
</evidence>
<keyword evidence="7" id="KW-0325">Glycoprotein</keyword>
<dbReference type="EnsemblMetazoa" id="ADAC000149-RA">
    <property type="protein sequence ID" value="ADAC000149-PA"/>
    <property type="gene ID" value="ADAC000149"/>
</dbReference>
<keyword evidence="4 11" id="KW-0863">Zinc-finger</keyword>
<dbReference type="InterPro" id="IPR012341">
    <property type="entry name" value="6hp_glycosidase-like_sf"/>
</dbReference>
<dbReference type="InterPro" id="IPR000306">
    <property type="entry name" value="Znf_FYVE"/>
</dbReference>
<dbReference type="SUPFAM" id="SSF57903">
    <property type="entry name" value="FYVE/PHD zinc finger"/>
    <property type="match status" value="1"/>
</dbReference>
<evidence type="ECO:0000256" key="13">
    <source>
        <dbReference type="SAM" id="MobiDB-lite"/>
    </source>
</evidence>
<dbReference type="GO" id="GO:0005975">
    <property type="term" value="P:carbohydrate metabolic process"/>
    <property type="evidence" value="ECO:0007669"/>
    <property type="project" value="InterPro"/>
</dbReference>
<reference evidence="17" key="4">
    <citation type="submission" date="2015-06" db="UniProtKB">
        <authorList>
            <consortium name="EnsemblMetazoa"/>
        </authorList>
    </citation>
    <scope>IDENTIFICATION</scope>
</reference>
<dbReference type="InterPro" id="IPR036026">
    <property type="entry name" value="Seven-hairpin_glycosidases"/>
</dbReference>
<evidence type="ECO:0000256" key="6">
    <source>
        <dbReference type="ARBA" id="ARBA00022833"/>
    </source>
</evidence>
<dbReference type="STRING" id="43151.W5JV44"/>
<dbReference type="GO" id="GO:0005509">
    <property type="term" value="F:calcium ion binding"/>
    <property type="evidence" value="ECO:0007669"/>
    <property type="project" value="InterPro"/>
</dbReference>
<feature type="active site" description="Proton donor" evidence="9">
    <location>
        <position position="372"/>
    </location>
</feature>
<dbReference type="InterPro" id="IPR013083">
    <property type="entry name" value="Znf_RING/FYVE/PHD"/>
</dbReference>
<dbReference type="AlphaFoldDB" id="W5JV44"/>
<dbReference type="InterPro" id="IPR044674">
    <property type="entry name" value="EDEM1/2/3"/>
</dbReference>
<dbReference type="VEuPathDB" id="VectorBase:ADAC000149"/>
<evidence type="ECO:0000256" key="1">
    <source>
        <dbReference type="ARBA" id="ARBA00004240"/>
    </source>
</evidence>
<dbReference type="EMBL" id="ADMH02000041">
    <property type="protein sequence ID" value="ETN68016.1"/>
    <property type="molecule type" value="Genomic_DNA"/>
</dbReference>
<keyword evidence="3 10" id="KW-0479">Metal-binding</keyword>
<dbReference type="CDD" id="cd15717">
    <property type="entry name" value="FYVE_PKHF"/>
    <property type="match status" value="1"/>
</dbReference>
<dbReference type="Gene3D" id="3.30.40.10">
    <property type="entry name" value="Zinc/RING finger domain, C3HC4 (zinc finger)"/>
    <property type="match status" value="1"/>
</dbReference>
<feature type="domain" description="PH" evidence="14">
    <location>
        <begin position="35"/>
        <end position="131"/>
    </location>
</feature>
<dbReference type="Pfam" id="PF01363">
    <property type="entry name" value="FYVE"/>
    <property type="match status" value="1"/>
</dbReference>
<proteinExistence type="inferred from homology"/>
<feature type="active site" description="Proton donor" evidence="9">
    <location>
        <position position="607"/>
    </location>
</feature>